<proteinExistence type="predicted"/>
<reference evidence="2" key="1">
    <citation type="submission" date="2017-02" db="EMBL/GenBank/DDBJ databases">
        <authorList>
            <person name="Varghese N."/>
            <person name="Submissions S."/>
        </authorList>
    </citation>
    <scope>NUCLEOTIDE SEQUENCE [LARGE SCALE GENOMIC DNA]</scope>
    <source>
        <strain evidence="2">DSM 23966</strain>
    </source>
</reference>
<organism evidence="1 2">
    <name type="scientific">Sporosarcina newyorkensis</name>
    <dbReference type="NCBI Taxonomy" id="759851"/>
    <lineage>
        <taxon>Bacteria</taxon>
        <taxon>Bacillati</taxon>
        <taxon>Bacillota</taxon>
        <taxon>Bacilli</taxon>
        <taxon>Bacillales</taxon>
        <taxon>Caryophanaceae</taxon>
        <taxon>Sporosarcina</taxon>
    </lineage>
</organism>
<protein>
    <submittedName>
        <fullName evidence="1">Uncharacterized protein</fullName>
    </submittedName>
</protein>
<dbReference type="Proteomes" id="UP000190042">
    <property type="component" value="Unassembled WGS sequence"/>
</dbReference>
<accession>A0A1T4Y9W8</accession>
<dbReference type="RefSeq" id="WP_078817515.1">
    <property type="nucleotide sequence ID" value="NZ_FUYJ01000003.1"/>
</dbReference>
<gene>
    <name evidence="1" type="ORF">SAMN04244570_1994</name>
</gene>
<evidence type="ECO:0000313" key="1">
    <source>
        <dbReference type="EMBL" id="SKA98065.1"/>
    </source>
</evidence>
<dbReference type="EMBL" id="FUYJ01000003">
    <property type="protein sequence ID" value="SKA98065.1"/>
    <property type="molecule type" value="Genomic_DNA"/>
</dbReference>
<evidence type="ECO:0000313" key="2">
    <source>
        <dbReference type="Proteomes" id="UP000190042"/>
    </source>
</evidence>
<keyword evidence="2" id="KW-1185">Reference proteome</keyword>
<name>A0A1T4Y9W8_9BACL</name>
<sequence length="183" mass="20407">MTVQFKEETYGPEALSLTGLAKKLTSFNWFGEIGTVDTAVEKHVRQFIEALDVSQYNIKWVAKEDIATTIGELTFENSDVWRALKGIPERYNQLITEKDRTALLESVIDAIPEAVFHPAYAGAFKQVTEDKAISYLVGNAMYISVMACTASLADRPKMFQPLLNIVEKGHTVLGLEGNTIYII</sequence>
<dbReference type="AlphaFoldDB" id="A0A1T4Y9W8"/>